<protein>
    <submittedName>
        <fullName evidence="1">Uncharacterized protein</fullName>
    </submittedName>
</protein>
<comment type="caution">
    <text evidence="1">The sequence shown here is derived from an EMBL/GenBank/DDBJ whole genome shotgun (WGS) entry which is preliminary data.</text>
</comment>
<evidence type="ECO:0000313" key="1">
    <source>
        <dbReference type="EMBL" id="KAJ8975169.1"/>
    </source>
</evidence>
<accession>A0ABQ9JAM0</accession>
<gene>
    <name evidence="1" type="ORF">NQ317_011998</name>
</gene>
<evidence type="ECO:0000313" key="2">
    <source>
        <dbReference type="Proteomes" id="UP001162164"/>
    </source>
</evidence>
<proteinExistence type="predicted"/>
<reference evidence="1" key="1">
    <citation type="journal article" date="2023" name="Insect Mol. Biol.">
        <title>Genome sequencing provides insights into the evolution of gene families encoding plant cell wall-degrading enzymes in longhorned beetles.</title>
        <authorList>
            <person name="Shin N.R."/>
            <person name="Okamura Y."/>
            <person name="Kirsch R."/>
            <person name="Pauchet Y."/>
        </authorList>
    </citation>
    <scope>NUCLEOTIDE SEQUENCE</scope>
    <source>
        <strain evidence="1">MMC_N1</strain>
    </source>
</reference>
<dbReference type="EMBL" id="JAPWTJ010000864">
    <property type="protein sequence ID" value="KAJ8975169.1"/>
    <property type="molecule type" value="Genomic_DNA"/>
</dbReference>
<name>A0ABQ9JAM0_9CUCU</name>
<keyword evidence="2" id="KW-1185">Reference proteome</keyword>
<organism evidence="1 2">
    <name type="scientific">Molorchus minor</name>
    <dbReference type="NCBI Taxonomy" id="1323400"/>
    <lineage>
        <taxon>Eukaryota</taxon>
        <taxon>Metazoa</taxon>
        <taxon>Ecdysozoa</taxon>
        <taxon>Arthropoda</taxon>
        <taxon>Hexapoda</taxon>
        <taxon>Insecta</taxon>
        <taxon>Pterygota</taxon>
        <taxon>Neoptera</taxon>
        <taxon>Endopterygota</taxon>
        <taxon>Coleoptera</taxon>
        <taxon>Polyphaga</taxon>
        <taxon>Cucujiformia</taxon>
        <taxon>Chrysomeloidea</taxon>
        <taxon>Cerambycidae</taxon>
        <taxon>Lamiinae</taxon>
        <taxon>Monochamini</taxon>
        <taxon>Molorchus</taxon>
    </lineage>
</organism>
<dbReference type="Proteomes" id="UP001162164">
    <property type="component" value="Unassembled WGS sequence"/>
</dbReference>
<sequence>MRKAIENRTRLVPVPPMLRGFMPQKYPFTPIRCPLRKLFFGTRAEPAVTEGVTNARSSELSIRASGIDF</sequence>